<protein>
    <submittedName>
        <fullName evidence="1">Uncharacterized protein</fullName>
    </submittedName>
</protein>
<evidence type="ECO:0000313" key="1">
    <source>
        <dbReference type="EMBL" id="PIO66907.1"/>
    </source>
</evidence>
<sequence>MELNLMRMDFAQVGTTNRSCMRVIPSEKIDKAKKKRPLEKVVVGSQNGSVICICRKNNDTQ</sequence>
<keyword evidence="2" id="KW-1185">Reference proteome</keyword>
<accession>A0A2G9U9G9</accession>
<organism evidence="1 2">
    <name type="scientific">Teladorsagia circumcincta</name>
    <name type="common">Brown stomach worm</name>
    <name type="synonym">Ostertagia circumcincta</name>
    <dbReference type="NCBI Taxonomy" id="45464"/>
    <lineage>
        <taxon>Eukaryota</taxon>
        <taxon>Metazoa</taxon>
        <taxon>Ecdysozoa</taxon>
        <taxon>Nematoda</taxon>
        <taxon>Chromadorea</taxon>
        <taxon>Rhabditida</taxon>
        <taxon>Rhabditina</taxon>
        <taxon>Rhabditomorpha</taxon>
        <taxon>Strongyloidea</taxon>
        <taxon>Trichostrongylidae</taxon>
        <taxon>Teladorsagia</taxon>
    </lineage>
</organism>
<gene>
    <name evidence="1" type="ORF">TELCIR_11367</name>
</gene>
<name>A0A2G9U9G9_TELCI</name>
<dbReference type="EMBL" id="KZ347952">
    <property type="protein sequence ID" value="PIO66907.1"/>
    <property type="molecule type" value="Genomic_DNA"/>
</dbReference>
<dbReference type="AlphaFoldDB" id="A0A2G9U9G9"/>
<evidence type="ECO:0000313" key="2">
    <source>
        <dbReference type="Proteomes" id="UP000230423"/>
    </source>
</evidence>
<reference evidence="1 2" key="1">
    <citation type="submission" date="2015-09" db="EMBL/GenBank/DDBJ databases">
        <title>Draft genome of the parasitic nematode Teladorsagia circumcincta isolate WARC Sus (inbred).</title>
        <authorList>
            <person name="Mitreva M."/>
        </authorList>
    </citation>
    <scope>NUCLEOTIDE SEQUENCE [LARGE SCALE GENOMIC DNA]</scope>
    <source>
        <strain evidence="1 2">S</strain>
    </source>
</reference>
<dbReference type="Proteomes" id="UP000230423">
    <property type="component" value="Unassembled WGS sequence"/>
</dbReference>
<feature type="non-terminal residue" evidence="1">
    <location>
        <position position="61"/>
    </location>
</feature>
<dbReference type="OrthoDB" id="414590at2759"/>
<proteinExistence type="predicted"/>